<sequence>MVILGVFIVVAVLVAIIGFFVSRSKRQIVIASWYYYTVCLLIAIRLFIAIAIWSMSLKVVHNYGDNWRFHTQDRFIHQLQNSNNCCGYIGPNDYSSPKSTFCLPENVTDSTVGCAAVIGKIIGSHYNKYYSVLFLFLMVDLFTLFSGVLLVVTIKANERLMINQNKYIFGSNAKKEGLVLPLSNFLI</sequence>
<evidence type="ECO:0000256" key="3">
    <source>
        <dbReference type="ARBA" id="ARBA00022989"/>
    </source>
</evidence>
<dbReference type="AlphaFoldDB" id="A0A1R1XZM4"/>
<feature type="transmembrane region" description="Helical" evidence="5">
    <location>
        <begin position="129"/>
        <end position="152"/>
    </location>
</feature>
<dbReference type="Pfam" id="PF00335">
    <property type="entry name" value="Tetraspanin"/>
    <property type="match status" value="1"/>
</dbReference>
<protein>
    <submittedName>
        <fullName evidence="6">Uncharacterized protein</fullName>
    </submittedName>
</protein>
<keyword evidence="4 5" id="KW-0472">Membrane</keyword>
<feature type="transmembrane region" description="Helical" evidence="5">
    <location>
        <begin position="6"/>
        <end position="22"/>
    </location>
</feature>
<comment type="caution">
    <text evidence="6">The sequence shown here is derived from an EMBL/GenBank/DDBJ whole genome shotgun (WGS) entry which is preliminary data.</text>
</comment>
<evidence type="ECO:0000256" key="5">
    <source>
        <dbReference type="SAM" id="Phobius"/>
    </source>
</evidence>
<dbReference type="InterPro" id="IPR018499">
    <property type="entry name" value="Tetraspanin/Peripherin"/>
</dbReference>
<organism evidence="6 7">
    <name type="scientific">Smittium culicis</name>
    <dbReference type="NCBI Taxonomy" id="133412"/>
    <lineage>
        <taxon>Eukaryota</taxon>
        <taxon>Fungi</taxon>
        <taxon>Fungi incertae sedis</taxon>
        <taxon>Zoopagomycota</taxon>
        <taxon>Kickxellomycotina</taxon>
        <taxon>Harpellomycetes</taxon>
        <taxon>Harpellales</taxon>
        <taxon>Legeriomycetaceae</taxon>
        <taxon>Smittium</taxon>
    </lineage>
</organism>
<evidence type="ECO:0000256" key="1">
    <source>
        <dbReference type="ARBA" id="ARBA00004141"/>
    </source>
</evidence>
<evidence type="ECO:0000313" key="6">
    <source>
        <dbReference type="EMBL" id="OMJ19974.1"/>
    </source>
</evidence>
<keyword evidence="3 5" id="KW-1133">Transmembrane helix</keyword>
<keyword evidence="7" id="KW-1185">Reference proteome</keyword>
<dbReference type="Proteomes" id="UP000187283">
    <property type="component" value="Unassembled WGS sequence"/>
</dbReference>
<gene>
    <name evidence="6" type="ORF">AYI70_g4397</name>
</gene>
<evidence type="ECO:0000256" key="2">
    <source>
        <dbReference type="ARBA" id="ARBA00022692"/>
    </source>
</evidence>
<evidence type="ECO:0000256" key="4">
    <source>
        <dbReference type="ARBA" id="ARBA00023136"/>
    </source>
</evidence>
<dbReference type="GO" id="GO:0016020">
    <property type="term" value="C:membrane"/>
    <property type="evidence" value="ECO:0007669"/>
    <property type="project" value="UniProtKB-SubCell"/>
</dbReference>
<dbReference type="OrthoDB" id="5545201at2759"/>
<evidence type="ECO:0000313" key="7">
    <source>
        <dbReference type="Proteomes" id="UP000187283"/>
    </source>
</evidence>
<feature type="transmembrane region" description="Helical" evidence="5">
    <location>
        <begin position="34"/>
        <end position="55"/>
    </location>
</feature>
<dbReference type="STRING" id="133412.A0A1R1XZM4"/>
<comment type="subcellular location">
    <subcellularLocation>
        <location evidence="1">Membrane</location>
        <topology evidence="1">Multi-pass membrane protein</topology>
    </subcellularLocation>
</comment>
<dbReference type="EMBL" id="LSSN01001354">
    <property type="protein sequence ID" value="OMJ19974.1"/>
    <property type="molecule type" value="Genomic_DNA"/>
</dbReference>
<proteinExistence type="predicted"/>
<keyword evidence="2 5" id="KW-0812">Transmembrane</keyword>
<dbReference type="SUPFAM" id="SSF48652">
    <property type="entry name" value="Tetraspanin"/>
    <property type="match status" value="1"/>
</dbReference>
<reference evidence="6 7" key="1">
    <citation type="submission" date="2017-01" db="EMBL/GenBank/DDBJ databases">
        <authorList>
            <person name="Mah S.A."/>
            <person name="Swanson W.J."/>
            <person name="Moy G.W."/>
            <person name="Vacquier V.D."/>
        </authorList>
    </citation>
    <scope>NUCLEOTIDE SEQUENCE [LARGE SCALE GENOMIC DNA]</scope>
    <source>
        <strain evidence="6 7">GSMNP</strain>
    </source>
</reference>
<name>A0A1R1XZM4_9FUNG</name>
<dbReference type="Gene3D" id="1.10.1450.10">
    <property type="entry name" value="Tetraspanin"/>
    <property type="match status" value="1"/>
</dbReference>
<accession>A0A1R1XZM4</accession>
<dbReference type="InterPro" id="IPR008952">
    <property type="entry name" value="Tetraspanin_EC2_sf"/>
</dbReference>